<dbReference type="SUPFAM" id="SSF57667">
    <property type="entry name" value="beta-beta-alpha zinc fingers"/>
    <property type="match status" value="7"/>
</dbReference>
<feature type="region of interest" description="Disordered" evidence="8">
    <location>
        <begin position="1381"/>
        <end position="1430"/>
    </location>
</feature>
<feature type="domain" description="C2H2-type" evidence="9">
    <location>
        <begin position="337"/>
        <end position="364"/>
    </location>
</feature>
<feature type="domain" description="C2H2-type" evidence="9">
    <location>
        <begin position="1287"/>
        <end position="1315"/>
    </location>
</feature>
<name>A0A3Q2YS05_HIPCM</name>
<evidence type="ECO:0000256" key="8">
    <source>
        <dbReference type="SAM" id="MobiDB-lite"/>
    </source>
</evidence>
<dbReference type="Proteomes" id="UP000264820">
    <property type="component" value="Unplaced"/>
</dbReference>
<proteinExistence type="predicted"/>
<dbReference type="GO" id="GO:0000978">
    <property type="term" value="F:RNA polymerase II cis-regulatory region sequence-specific DNA binding"/>
    <property type="evidence" value="ECO:0007669"/>
    <property type="project" value="TreeGrafter"/>
</dbReference>
<feature type="domain" description="C2H2-type" evidence="9">
    <location>
        <begin position="1205"/>
        <end position="1232"/>
    </location>
</feature>
<organism evidence="10 11">
    <name type="scientific">Hippocampus comes</name>
    <name type="common">Tiger tail seahorse</name>
    <dbReference type="NCBI Taxonomy" id="109280"/>
    <lineage>
        <taxon>Eukaryota</taxon>
        <taxon>Metazoa</taxon>
        <taxon>Chordata</taxon>
        <taxon>Craniata</taxon>
        <taxon>Vertebrata</taxon>
        <taxon>Euteleostomi</taxon>
        <taxon>Actinopterygii</taxon>
        <taxon>Neopterygii</taxon>
        <taxon>Teleostei</taxon>
        <taxon>Neoteleostei</taxon>
        <taxon>Acanthomorphata</taxon>
        <taxon>Syngnathiaria</taxon>
        <taxon>Syngnathiformes</taxon>
        <taxon>Syngnathoidei</taxon>
        <taxon>Syngnathidae</taxon>
        <taxon>Hippocampus</taxon>
    </lineage>
</organism>
<feature type="domain" description="C2H2-type" evidence="9">
    <location>
        <begin position="1437"/>
        <end position="1465"/>
    </location>
</feature>
<feature type="region of interest" description="Disordered" evidence="8">
    <location>
        <begin position="182"/>
        <end position="220"/>
    </location>
</feature>
<feature type="region of interest" description="Disordered" evidence="8">
    <location>
        <begin position="1303"/>
        <end position="1338"/>
    </location>
</feature>
<dbReference type="GO" id="GO:0008270">
    <property type="term" value="F:zinc ion binding"/>
    <property type="evidence" value="ECO:0007669"/>
    <property type="project" value="UniProtKB-KW"/>
</dbReference>
<evidence type="ECO:0000256" key="7">
    <source>
        <dbReference type="PROSITE-ProRule" id="PRU00042"/>
    </source>
</evidence>
<feature type="domain" description="C2H2-type" evidence="9">
    <location>
        <begin position="643"/>
        <end position="670"/>
    </location>
</feature>
<feature type="region of interest" description="Disordered" evidence="8">
    <location>
        <begin position="781"/>
        <end position="814"/>
    </location>
</feature>
<reference evidence="10" key="1">
    <citation type="submission" date="2025-08" db="UniProtKB">
        <authorList>
            <consortium name="Ensembl"/>
        </authorList>
    </citation>
    <scope>IDENTIFICATION</scope>
</reference>
<evidence type="ECO:0000256" key="4">
    <source>
        <dbReference type="ARBA" id="ARBA00022771"/>
    </source>
</evidence>
<feature type="compositionally biased region" description="Low complexity" evidence="8">
    <location>
        <begin position="1303"/>
        <end position="1312"/>
    </location>
</feature>
<feature type="domain" description="C2H2-type" evidence="9">
    <location>
        <begin position="1233"/>
        <end position="1255"/>
    </location>
</feature>
<dbReference type="InterPro" id="IPR013087">
    <property type="entry name" value="Znf_C2H2_type"/>
</dbReference>
<keyword evidence="11" id="KW-1185">Reference proteome</keyword>
<evidence type="ECO:0000256" key="3">
    <source>
        <dbReference type="ARBA" id="ARBA00022737"/>
    </source>
</evidence>
<keyword evidence="6" id="KW-0539">Nucleus</keyword>
<feature type="domain" description="C2H2-type" evidence="9">
    <location>
        <begin position="592"/>
        <end position="623"/>
    </location>
</feature>
<evidence type="ECO:0000256" key="1">
    <source>
        <dbReference type="ARBA" id="ARBA00004123"/>
    </source>
</evidence>
<feature type="domain" description="C2H2-type" evidence="9">
    <location>
        <begin position="969"/>
        <end position="999"/>
    </location>
</feature>
<dbReference type="STRING" id="109280.ENSHCOP00000020653"/>
<feature type="domain" description="C2H2-type" evidence="9">
    <location>
        <begin position="1089"/>
        <end position="1117"/>
    </location>
</feature>
<dbReference type="PANTHER" id="PTHR24388:SF54">
    <property type="entry name" value="PROTEIN ESCARGOT"/>
    <property type="match status" value="1"/>
</dbReference>
<sequence>MLGLQGSGPPSSKIYRCVACSATFSGLAALLVHQATHANMLPKVIAPPSTQPDMSLQGALAATLKSSNPPASSDGASPSFYICDCGEEFQDFCLMLDHKQSHNSPLKSPPTTNSNAVSSETVPGAGSPNLTAESTVAVTDSVQSCPTTSGSPPVKIEPKACERLEESKVVPSTHLEQCQPAQEIKDGQLDQTSSSTEPISQTVRDSPPAHSSDDEEPVVKNNKLMKIIATAYMKHVSASPPPNDSHDLITPKQEAIPVDITPVQESEELPINDLSVAKYRRLLAKTSVKTKAPTISRIIDSSTKKIVSLTKMLSPVVVLETRQKLRDSSSNALFGKYQCGRCRRTFANADRLTEHHFLHKKERIKCCRRCKQLIIGKLPFTDNHVCVSSVKKPAQEPSTSPLVPRIVPFHNMKKSFFCPVCKHNYARRYNLKKHKCHGPRAALSQTHPSADRLQALRSSNKASAFRDGQGERGTSSVSVCTEAPRVKVEVTSTTSEQSEISDWSGFTKGFPPFLSPPMDQHKDASASVMENSSSDALPKHNESSNDGQWTMPLDDEMELLGSSRNAGNEDEMELESEIANLRYFVRDGVKRYPCPRCQKTYSRPSTLARHLRLCGFRPRGAAPVSHSANYGGGVQNSITKQMFPCSVCGRNFNRKDNMMVHKRRCQLQRAATREPLQQHLPAGAKGSPDNDANNWGIMSLPSVLPRRVTCECGFGFTSPRLLLEHLQKHAQESYTCPTCGETVNSWADYEVHLQIHMHPHHQLRKGLQAQRSQPLVLRIQQQPPQQPQQPQPPPPLPVRQPSPKEPVPERSNVNKKQRVICTRCGNTFATRCSLRRHLSWDRCKGGRPQNTPKSYRCSRCSSEFPNMVSLLFHQRSGACKPPIKPVRCPVCLRWFGTVDGLQKHLLTHKQSETHRCDICQCSYPSLKSLKTHRKRVYSMLGHFLNHQRTHIEASKSLFNDLEQLQKKSFQCETCGRNYSRASALDAHRRCHRTDTDEQPAAKLSKKEPSGTSEKLFQCACGKSFPALMHLKTHQRFSHNIDCFPKERTEKLRKNVFYCRECQKAFHGHLAWFNHEKWHENHSKDSPNRFPCEACGKVFMTQTFYYRHQRMVHSGETPAKSFLHQTDDQDIDMDGIPKSESAHQASSDGPDGPGLSPTARPMKSLYRCLTCGKAYYYLLSFQKHQARHKKRPSLAKNPIGESAHKYNCPMCGMTFYREARLRGHLLTHMSREVHRCDQCNKTFESLSSWLVHDEFHKTRPFWCLSCPKGFRQEDYLNRHLQRYHLGKHKCYICSKRFSTSPLLSDHLSSSHASSRPDVGATRPKMDVVGSGDEGMMEGGNLLANHKEERGPQLCVETEGSLQKSGDLEKSGDLLENQEFVQSDVPDRGELVHQPPKSSTWPDVEEVRKAGEAQTAQELDRGEQPEQNQQGEQPKYWEFECFECGMGFDAITQLHLHYVQHAVGEVPFPDTEG</sequence>
<feature type="domain" description="C2H2-type" evidence="9">
    <location>
        <begin position="1016"/>
        <end position="1038"/>
    </location>
</feature>
<feature type="domain" description="C2H2-type" evidence="9">
    <location>
        <begin position="1165"/>
        <end position="1192"/>
    </location>
</feature>
<feature type="domain" description="C2H2-type" evidence="9">
    <location>
        <begin position="15"/>
        <end position="42"/>
    </location>
</feature>
<reference evidence="10" key="2">
    <citation type="submission" date="2025-09" db="UniProtKB">
        <authorList>
            <consortium name="Ensembl"/>
        </authorList>
    </citation>
    <scope>IDENTIFICATION</scope>
</reference>
<feature type="region of interest" description="Disordered" evidence="8">
    <location>
        <begin position="989"/>
        <end position="1008"/>
    </location>
</feature>
<dbReference type="OMA" id="KTHRCHG"/>
<dbReference type="InterPro" id="IPR036236">
    <property type="entry name" value="Znf_C2H2_sf"/>
</dbReference>
<keyword evidence="5" id="KW-0862">Zinc</keyword>
<feature type="domain" description="C2H2-type" evidence="9">
    <location>
        <begin position="855"/>
        <end position="882"/>
    </location>
</feature>
<dbReference type="PANTHER" id="PTHR24388">
    <property type="entry name" value="ZINC FINGER PROTEIN"/>
    <property type="match status" value="1"/>
</dbReference>
<dbReference type="SMART" id="SM00355">
    <property type="entry name" value="ZnF_C2H2"/>
    <property type="match status" value="22"/>
</dbReference>
<dbReference type="GeneTree" id="ENSGT00940000155965"/>
<evidence type="ECO:0000256" key="6">
    <source>
        <dbReference type="ARBA" id="ARBA00023242"/>
    </source>
</evidence>
<dbReference type="Pfam" id="PF00096">
    <property type="entry name" value="zf-C2H2"/>
    <property type="match status" value="5"/>
</dbReference>
<dbReference type="PROSITE" id="PS50157">
    <property type="entry name" value="ZINC_FINGER_C2H2_2"/>
    <property type="match status" value="17"/>
</dbReference>
<dbReference type="PROSITE" id="PS00028">
    <property type="entry name" value="ZINC_FINGER_C2H2_1"/>
    <property type="match status" value="12"/>
</dbReference>
<keyword evidence="2" id="KW-0479">Metal-binding</keyword>
<feature type="domain" description="C2H2-type" evidence="9">
    <location>
        <begin position="734"/>
        <end position="756"/>
    </location>
</feature>
<feature type="region of interest" description="Disordered" evidence="8">
    <location>
        <begin position="518"/>
        <end position="551"/>
    </location>
</feature>
<feature type="region of interest" description="Disordered" evidence="8">
    <location>
        <begin position="1128"/>
        <end position="1155"/>
    </location>
</feature>
<feature type="region of interest" description="Disordered" evidence="8">
    <location>
        <begin position="100"/>
        <end position="131"/>
    </location>
</feature>
<dbReference type="Ensembl" id="ENSHCOT00000005644.1">
    <property type="protein sequence ID" value="ENSHCOP00000020653.1"/>
    <property type="gene ID" value="ENSHCOG00000006913.1"/>
</dbReference>
<feature type="domain" description="C2H2-type" evidence="9">
    <location>
        <begin position="819"/>
        <end position="848"/>
    </location>
</feature>
<feature type="domain" description="C2H2-type" evidence="9">
    <location>
        <begin position="1056"/>
        <end position="1086"/>
    </location>
</feature>
<dbReference type="Gene3D" id="3.30.160.60">
    <property type="entry name" value="Classic Zinc Finger"/>
    <property type="match status" value="9"/>
</dbReference>
<evidence type="ECO:0000313" key="10">
    <source>
        <dbReference type="Ensembl" id="ENSHCOP00000020653.1"/>
    </source>
</evidence>
<accession>A0A3Q2YS05</accession>
<dbReference type="GO" id="GO:0000981">
    <property type="term" value="F:DNA-binding transcription factor activity, RNA polymerase II-specific"/>
    <property type="evidence" value="ECO:0007669"/>
    <property type="project" value="TreeGrafter"/>
</dbReference>
<dbReference type="Pfam" id="PF13912">
    <property type="entry name" value="zf-C2H2_6"/>
    <property type="match status" value="4"/>
</dbReference>
<evidence type="ECO:0000256" key="5">
    <source>
        <dbReference type="ARBA" id="ARBA00022833"/>
    </source>
</evidence>
<keyword evidence="3" id="KW-0677">Repeat</keyword>
<feature type="domain" description="C2H2-type" evidence="9">
    <location>
        <begin position="1260"/>
        <end position="1288"/>
    </location>
</feature>
<keyword evidence="4 7" id="KW-0863">Zinc-finger</keyword>
<feature type="compositionally biased region" description="Pro residues" evidence="8">
    <location>
        <begin position="784"/>
        <end position="805"/>
    </location>
</feature>
<dbReference type="InterPro" id="IPR050527">
    <property type="entry name" value="Snail/Krueppel_Znf"/>
</dbReference>
<feature type="compositionally biased region" description="Polar residues" evidence="8">
    <location>
        <begin position="102"/>
        <end position="121"/>
    </location>
</feature>
<dbReference type="GO" id="GO:0005634">
    <property type="term" value="C:nucleus"/>
    <property type="evidence" value="ECO:0007669"/>
    <property type="project" value="UniProtKB-SubCell"/>
</dbReference>
<comment type="subcellular location">
    <subcellularLocation>
        <location evidence="1">Nucleus</location>
    </subcellularLocation>
</comment>
<evidence type="ECO:0000313" key="11">
    <source>
        <dbReference type="Proteomes" id="UP000264820"/>
    </source>
</evidence>
<protein>
    <recommendedName>
        <fullName evidence="9">C2H2-type domain-containing protein</fullName>
    </recommendedName>
</protein>
<evidence type="ECO:0000256" key="2">
    <source>
        <dbReference type="ARBA" id="ARBA00022723"/>
    </source>
</evidence>
<evidence type="ECO:0000259" key="9">
    <source>
        <dbReference type="PROSITE" id="PS50157"/>
    </source>
</evidence>
<feature type="compositionally biased region" description="Polar residues" evidence="8">
    <location>
        <begin position="189"/>
        <end position="204"/>
    </location>
</feature>